<dbReference type="EMBL" id="CP028858">
    <property type="protein sequence ID" value="AWB28320.1"/>
    <property type="molecule type" value="Genomic_DNA"/>
</dbReference>
<dbReference type="AlphaFoldDB" id="A0A2R4X3E6"/>
<dbReference type="Proteomes" id="UP000244727">
    <property type="component" value="Chromosome"/>
</dbReference>
<evidence type="ECO:0000313" key="2">
    <source>
        <dbReference type="Proteomes" id="UP000244727"/>
    </source>
</evidence>
<proteinExistence type="predicted"/>
<accession>A0A2R4X3E6</accession>
<evidence type="ECO:0008006" key="3">
    <source>
        <dbReference type="Google" id="ProtNLM"/>
    </source>
</evidence>
<reference evidence="1 2" key="1">
    <citation type="submission" date="2018-04" db="EMBL/GenBank/DDBJ databases">
        <title>Halococcoides cellulosivorans gen. nov., sp. nov., an extremely halophilic cellulose-utilizing haloarchaeon from hypersaline lakes.</title>
        <authorList>
            <person name="Sorokin D.Y."/>
            <person name="Toshchakov S.V."/>
            <person name="Samarov N.I."/>
            <person name="Korzhenkov A."/>
            <person name="Kublanov I.V."/>
        </authorList>
    </citation>
    <scope>NUCLEOTIDE SEQUENCE [LARGE SCALE GENOMIC DNA]</scope>
    <source>
        <strain evidence="1 2">HArcel1</strain>
    </source>
</reference>
<protein>
    <recommendedName>
        <fullName evidence="3">CopG family transcriptional regulator</fullName>
    </recommendedName>
</protein>
<evidence type="ECO:0000313" key="1">
    <source>
        <dbReference type="EMBL" id="AWB28320.1"/>
    </source>
</evidence>
<name>A0A2R4X3E6_9EURY</name>
<dbReference type="GeneID" id="36513178"/>
<organism evidence="1 2">
    <name type="scientific">Halococcoides cellulosivorans</name>
    <dbReference type="NCBI Taxonomy" id="1679096"/>
    <lineage>
        <taxon>Archaea</taxon>
        <taxon>Methanobacteriati</taxon>
        <taxon>Methanobacteriota</taxon>
        <taxon>Stenosarchaea group</taxon>
        <taxon>Halobacteria</taxon>
        <taxon>Halobacteriales</taxon>
        <taxon>Haloarculaceae</taxon>
        <taxon>Halococcoides</taxon>
    </lineage>
</organism>
<dbReference type="KEGG" id="harc:HARCEL1_11685"/>
<gene>
    <name evidence="1" type="ORF">HARCEL1_11685</name>
</gene>
<keyword evidence="2" id="KW-1185">Reference proteome</keyword>
<dbReference type="RefSeq" id="WP_108383768.1">
    <property type="nucleotide sequence ID" value="NZ_CP028858.1"/>
</dbReference>
<sequence>MSDQPPTTSIEIPDRIARDIAARREGTDFESVDAYAARALDELLAALDRRDVEDDRGAVSETDDRVADRLESLGYL</sequence>